<feature type="transmembrane region" description="Helical" evidence="1">
    <location>
        <begin position="7"/>
        <end position="24"/>
    </location>
</feature>
<dbReference type="Proteomes" id="UP000264883">
    <property type="component" value="Chromosome"/>
</dbReference>
<feature type="domain" description="NodB homology" evidence="2">
    <location>
        <begin position="49"/>
        <end position="230"/>
    </location>
</feature>
<name>A0A343JAQ0_9CLOT</name>
<dbReference type="SUPFAM" id="SSF88713">
    <property type="entry name" value="Glycoside hydrolase/deacetylase"/>
    <property type="match status" value="1"/>
</dbReference>
<dbReference type="PANTHER" id="PTHR10587:SF128">
    <property type="entry name" value="POLYSACCHARIDE DEACETYLASE PDAB-RELATED"/>
    <property type="match status" value="1"/>
</dbReference>
<dbReference type="PANTHER" id="PTHR10587">
    <property type="entry name" value="GLYCOSYL TRANSFERASE-RELATED"/>
    <property type="match status" value="1"/>
</dbReference>
<keyword evidence="1" id="KW-0472">Membrane</keyword>
<sequence length="253" mass="29687">MKRRYKVFIDILMLFLVIEISIIFNNNVKFTNLEVSKSVPIYRVKRDDKAVSITFDINWAEKDEIYNILDILDKYNVKATFFIMGGWVNYNEENKEKLIKIKEGGHEIGNHSYKHPMFSRLDENRMKEELEKTNIAIEKVIGVKPNLFRFPSGDYNERSVNYINSMGYKCIQWDVDSVDWKELGADIEYNRVMKGVKSGSIILFHNDAKYTPGNLERIIKELVDKGYTFVTVGELIYKDNYYIDVNGEQIKSN</sequence>
<organism evidence="3 4">
    <name type="scientific">Clostridium isatidis</name>
    <dbReference type="NCBI Taxonomy" id="182773"/>
    <lineage>
        <taxon>Bacteria</taxon>
        <taxon>Bacillati</taxon>
        <taxon>Bacillota</taxon>
        <taxon>Clostridia</taxon>
        <taxon>Eubacteriales</taxon>
        <taxon>Clostridiaceae</taxon>
        <taxon>Clostridium</taxon>
    </lineage>
</organism>
<proteinExistence type="predicted"/>
<keyword evidence="1" id="KW-1133">Transmembrane helix</keyword>
<dbReference type="OrthoDB" id="9806342at2"/>
<dbReference type="InterPro" id="IPR002509">
    <property type="entry name" value="NODB_dom"/>
</dbReference>
<evidence type="ECO:0000259" key="2">
    <source>
        <dbReference type="PROSITE" id="PS51677"/>
    </source>
</evidence>
<dbReference type="InterPro" id="IPR050248">
    <property type="entry name" value="Polysacc_deacetylase_ArnD"/>
</dbReference>
<dbReference type="AlphaFoldDB" id="A0A343JAQ0"/>
<reference evidence="3 4" key="1">
    <citation type="submission" date="2016-08" db="EMBL/GenBank/DDBJ databases">
        <title>Complete Genome Sequence Of The Indigo Reducing Clostridium isatidis DSM15098.</title>
        <authorList>
            <person name="Little G.T."/>
            <person name="Minton N.P."/>
        </authorList>
    </citation>
    <scope>NUCLEOTIDE SEQUENCE [LARGE SCALE GENOMIC DNA]</scope>
    <source>
        <strain evidence="3 4">DSM 15098</strain>
    </source>
</reference>
<gene>
    <name evidence="3" type="ORF">BEN51_03680</name>
</gene>
<keyword evidence="1" id="KW-0812">Transmembrane</keyword>
<dbReference type="GO" id="GO:0016020">
    <property type="term" value="C:membrane"/>
    <property type="evidence" value="ECO:0007669"/>
    <property type="project" value="TreeGrafter"/>
</dbReference>
<dbReference type="Pfam" id="PF01522">
    <property type="entry name" value="Polysacc_deac_1"/>
    <property type="match status" value="1"/>
</dbReference>
<evidence type="ECO:0000256" key="1">
    <source>
        <dbReference type="SAM" id="Phobius"/>
    </source>
</evidence>
<dbReference type="PROSITE" id="PS51677">
    <property type="entry name" value="NODB"/>
    <property type="match status" value="1"/>
</dbReference>
<dbReference type="EMBL" id="CP016786">
    <property type="protein sequence ID" value="ASW42608.1"/>
    <property type="molecule type" value="Genomic_DNA"/>
</dbReference>
<dbReference type="GO" id="GO:0016810">
    <property type="term" value="F:hydrolase activity, acting on carbon-nitrogen (but not peptide) bonds"/>
    <property type="evidence" value="ECO:0007669"/>
    <property type="project" value="InterPro"/>
</dbReference>
<evidence type="ECO:0000313" key="3">
    <source>
        <dbReference type="EMBL" id="ASW42608.1"/>
    </source>
</evidence>
<dbReference type="Gene3D" id="3.20.20.370">
    <property type="entry name" value="Glycoside hydrolase/deacetylase"/>
    <property type="match status" value="1"/>
</dbReference>
<dbReference type="InterPro" id="IPR011330">
    <property type="entry name" value="Glyco_hydro/deAcase_b/a-brl"/>
</dbReference>
<protein>
    <submittedName>
        <fullName evidence="3">Deacetylase</fullName>
    </submittedName>
</protein>
<accession>A0A343JAQ0</accession>
<evidence type="ECO:0000313" key="4">
    <source>
        <dbReference type="Proteomes" id="UP000264883"/>
    </source>
</evidence>
<dbReference type="KEGG" id="cia:BEN51_03680"/>
<dbReference type="CDD" id="cd10917">
    <property type="entry name" value="CE4_NodB_like_6s_7s"/>
    <property type="match status" value="1"/>
</dbReference>
<keyword evidence="4" id="KW-1185">Reference proteome</keyword>
<dbReference type="GO" id="GO:0005975">
    <property type="term" value="P:carbohydrate metabolic process"/>
    <property type="evidence" value="ECO:0007669"/>
    <property type="project" value="InterPro"/>
</dbReference>